<keyword evidence="1" id="KW-0227">DNA damage</keyword>
<dbReference type="GO" id="GO:0005634">
    <property type="term" value="C:nucleus"/>
    <property type="evidence" value="ECO:0007669"/>
    <property type="project" value="TreeGrafter"/>
</dbReference>
<dbReference type="InterPro" id="IPR004601">
    <property type="entry name" value="UvdE"/>
</dbReference>
<dbReference type="Proteomes" id="UP000054248">
    <property type="component" value="Unassembled WGS sequence"/>
</dbReference>
<dbReference type="HOGENOM" id="CLU_1338405_0_0_1"/>
<evidence type="ECO:0000256" key="3">
    <source>
        <dbReference type="SAM" id="MobiDB-lite"/>
    </source>
</evidence>
<evidence type="ECO:0000256" key="1">
    <source>
        <dbReference type="ARBA" id="ARBA00022763"/>
    </source>
</evidence>
<dbReference type="Gene3D" id="3.20.20.150">
    <property type="entry name" value="Divalent-metal-dependent TIM barrel enzymes"/>
    <property type="match status" value="1"/>
</dbReference>
<dbReference type="AlphaFoldDB" id="A0A0C3QJ74"/>
<reference evidence="4 5" key="1">
    <citation type="submission" date="2014-04" db="EMBL/GenBank/DDBJ databases">
        <authorList>
            <consortium name="DOE Joint Genome Institute"/>
            <person name="Kuo A."/>
            <person name="Girlanda M."/>
            <person name="Perotto S."/>
            <person name="Kohler A."/>
            <person name="Nagy L.G."/>
            <person name="Floudas D."/>
            <person name="Copeland A."/>
            <person name="Barry K.W."/>
            <person name="Cichocki N."/>
            <person name="Veneault-Fourrey C."/>
            <person name="LaButti K."/>
            <person name="Lindquist E.A."/>
            <person name="Lipzen A."/>
            <person name="Lundell T."/>
            <person name="Morin E."/>
            <person name="Murat C."/>
            <person name="Sun H."/>
            <person name="Tunlid A."/>
            <person name="Henrissat B."/>
            <person name="Grigoriev I.V."/>
            <person name="Hibbett D.S."/>
            <person name="Martin F."/>
            <person name="Nordberg H.P."/>
            <person name="Cantor M.N."/>
            <person name="Hua S.X."/>
        </authorList>
    </citation>
    <scope>NUCLEOTIDE SEQUENCE [LARGE SCALE GENOMIC DNA]</scope>
    <source>
        <strain evidence="4 5">MUT 4182</strain>
    </source>
</reference>
<proteinExistence type="predicted"/>
<feature type="region of interest" description="Disordered" evidence="3">
    <location>
        <begin position="159"/>
        <end position="205"/>
    </location>
</feature>
<protein>
    <submittedName>
        <fullName evidence="4">Uncharacterized protein</fullName>
    </submittedName>
</protein>
<dbReference type="GO" id="GO:0006289">
    <property type="term" value="P:nucleotide-excision repair"/>
    <property type="evidence" value="ECO:0007669"/>
    <property type="project" value="InterPro"/>
</dbReference>
<feature type="region of interest" description="Disordered" evidence="3">
    <location>
        <begin position="21"/>
        <end position="42"/>
    </location>
</feature>
<organism evidence="4 5">
    <name type="scientific">Tulasnella calospora MUT 4182</name>
    <dbReference type="NCBI Taxonomy" id="1051891"/>
    <lineage>
        <taxon>Eukaryota</taxon>
        <taxon>Fungi</taxon>
        <taxon>Dikarya</taxon>
        <taxon>Basidiomycota</taxon>
        <taxon>Agaricomycotina</taxon>
        <taxon>Agaricomycetes</taxon>
        <taxon>Cantharellales</taxon>
        <taxon>Tulasnellaceae</taxon>
        <taxon>Tulasnella</taxon>
    </lineage>
</organism>
<name>A0A0C3QJ74_9AGAM</name>
<dbReference type="STRING" id="1051891.A0A0C3QJ74"/>
<evidence type="ECO:0000313" key="4">
    <source>
        <dbReference type="EMBL" id="KIO26164.1"/>
    </source>
</evidence>
<dbReference type="PANTHER" id="PTHR31290:SF5">
    <property type="entry name" value="UV-DAMAGE ENDONUCLEASE"/>
    <property type="match status" value="1"/>
</dbReference>
<dbReference type="PANTHER" id="PTHR31290">
    <property type="entry name" value="UV-DAMAGE ENDONUCLEASE"/>
    <property type="match status" value="1"/>
</dbReference>
<accession>A0A0C3QJ74</accession>
<dbReference type="EMBL" id="KN823029">
    <property type="protein sequence ID" value="KIO26164.1"/>
    <property type="molecule type" value="Genomic_DNA"/>
</dbReference>
<keyword evidence="2" id="KW-0234">DNA repair</keyword>
<reference evidence="5" key="2">
    <citation type="submission" date="2015-01" db="EMBL/GenBank/DDBJ databases">
        <title>Evolutionary Origins and Diversification of the Mycorrhizal Mutualists.</title>
        <authorList>
            <consortium name="DOE Joint Genome Institute"/>
            <consortium name="Mycorrhizal Genomics Consortium"/>
            <person name="Kohler A."/>
            <person name="Kuo A."/>
            <person name="Nagy L.G."/>
            <person name="Floudas D."/>
            <person name="Copeland A."/>
            <person name="Barry K.W."/>
            <person name="Cichocki N."/>
            <person name="Veneault-Fourrey C."/>
            <person name="LaButti K."/>
            <person name="Lindquist E.A."/>
            <person name="Lipzen A."/>
            <person name="Lundell T."/>
            <person name="Morin E."/>
            <person name="Murat C."/>
            <person name="Riley R."/>
            <person name="Ohm R."/>
            <person name="Sun H."/>
            <person name="Tunlid A."/>
            <person name="Henrissat B."/>
            <person name="Grigoriev I.V."/>
            <person name="Hibbett D.S."/>
            <person name="Martin F."/>
        </authorList>
    </citation>
    <scope>NUCLEOTIDE SEQUENCE [LARGE SCALE GENOMIC DNA]</scope>
    <source>
        <strain evidence="5">MUT 4182</strain>
    </source>
</reference>
<dbReference type="GO" id="GO:0043504">
    <property type="term" value="P:mitochondrial DNA repair"/>
    <property type="evidence" value="ECO:0007669"/>
    <property type="project" value="TreeGrafter"/>
</dbReference>
<evidence type="ECO:0000313" key="5">
    <source>
        <dbReference type="Proteomes" id="UP000054248"/>
    </source>
</evidence>
<evidence type="ECO:0000256" key="2">
    <source>
        <dbReference type="ARBA" id="ARBA00023204"/>
    </source>
</evidence>
<keyword evidence="5" id="KW-1185">Reference proteome</keyword>
<feature type="compositionally biased region" description="Basic and acidic residues" evidence="3">
    <location>
        <begin position="26"/>
        <end position="41"/>
    </location>
</feature>
<gene>
    <name evidence="4" type="ORF">M407DRAFT_8026</name>
</gene>
<dbReference type="Pfam" id="PF03851">
    <property type="entry name" value="UvdE"/>
    <property type="match status" value="1"/>
</dbReference>
<dbReference type="GO" id="GO:0005739">
    <property type="term" value="C:mitochondrion"/>
    <property type="evidence" value="ECO:0007669"/>
    <property type="project" value="TreeGrafter"/>
</dbReference>
<dbReference type="GO" id="GO:0004519">
    <property type="term" value="F:endonuclease activity"/>
    <property type="evidence" value="ECO:0007669"/>
    <property type="project" value="InterPro"/>
</dbReference>
<dbReference type="OrthoDB" id="541883at2759"/>
<sequence>MGRKRTIANVAEDANVAAIDRCTATPKDRQNAPEDPSEHPVTELIPKINETWKRKGIRVKQHLSEPRPGAVAVTEKQAHADRCKSLPAGLPDDVDLMIEAKDKEQAVLELYKIYDLEGVIWENLRLPKKEQTLATNGKRNRKTGVTGADGTEVILKDIEKEGEKPAVVLPTGRIENANQGDSGGSGAGADEEDVEMARGGSSDEE</sequence>
<dbReference type="GO" id="GO:0009411">
    <property type="term" value="P:response to UV"/>
    <property type="evidence" value="ECO:0007669"/>
    <property type="project" value="InterPro"/>
</dbReference>